<sequence length="158" mass="17530">MSLLEVLLLNPNGEASSSVLCGENVLFDPLAMSIALKDSLTTDPSIKGQDKVSMNSAKVWNQVIIFQTRVVVLYFTRNLPSIGEVAGFTDHGFRIIVVDKIFYSGSGLFEVLFFKTEDQKSFLSSSIVILYGQVVHVLQWQPIRTIKEELLSKCPICG</sequence>
<reference evidence="1" key="1">
    <citation type="submission" date="2021-01" db="EMBL/GenBank/DDBJ databases">
        <title>Adiantum capillus-veneris genome.</title>
        <authorList>
            <person name="Fang Y."/>
            <person name="Liao Q."/>
        </authorList>
    </citation>
    <scope>NUCLEOTIDE SEQUENCE</scope>
    <source>
        <strain evidence="1">H3</strain>
        <tissue evidence="1">Leaf</tissue>
    </source>
</reference>
<evidence type="ECO:0000313" key="1">
    <source>
        <dbReference type="EMBL" id="KAI5073121.1"/>
    </source>
</evidence>
<comment type="caution">
    <text evidence="1">The sequence shown here is derived from an EMBL/GenBank/DDBJ whole genome shotgun (WGS) entry which is preliminary data.</text>
</comment>
<dbReference type="EMBL" id="JABFUD020000011">
    <property type="protein sequence ID" value="KAI5073121.1"/>
    <property type="molecule type" value="Genomic_DNA"/>
</dbReference>
<evidence type="ECO:0000313" key="2">
    <source>
        <dbReference type="Proteomes" id="UP000886520"/>
    </source>
</evidence>
<proteinExistence type="predicted"/>
<name>A0A9D4ZHJ8_ADICA</name>
<accession>A0A9D4ZHJ8</accession>
<dbReference type="Proteomes" id="UP000886520">
    <property type="component" value="Chromosome 11"/>
</dbReference>
<protein>
    <submittedName>
        <fullName evidence="1">Uncharacterized protein</fullName>
    </submittedName>
</protein>
<gene>
    <name evidence="1" type="ORF">GOP47_0011134</name>
</gene>
<organism evidence="1 2">
    <name type="scientific">Adiantum capillus-veneris</name>
    <name type="common">Maidenhair fern</name>
    <dbReference type="NCBI Taxonomy" id="13818"/>
    <lineage>
        <taxon>Eukaryota</taxon>
        <taxon>Viridiplantae</taxon>
        <taxon>Streptophyta</taxon>
        <taxon>Embryophyta</taxon>
        <taxon>Tracheophyta</taxon>
        <taxon>Polypodiopsida</taxon>
        <taxon>Polypodiidae</taxon>
        <taxon>Polypodiales</taxon>
        <taxon>Pteridineae</taxon>
        <taxon>Pteridaceae</taxon>
        <taxon>Vittarioideae</taxon>
        <taxon>Adiantum</taxon>
    </lineage>
</organism>
<dbReference type="AlphaFoldDB" id="A0A9D4ZHJ8"/>
<keyword evidence="2" id="KW-1185">Reference proteome</keyword>
<dbReference type="OrthoDB" id="1987866at2759"/>